<dbReference type="InterPro" id="IPR029491">
    <property type="entry name" value="Helicase_HTH"/>
</dbReference>
<evidence type="ECO:0000259" key="9">
    <source>
        <dbReference type="SMART" id="SM00382"/>
    </source>
</evidence>
<dbReference type="PANTHER" id="PTHR47642:SF5">
    <property type="entry name" value="ATP-DEPENDENT DNA HELICASE"/>
    <property type="match status" value="1"/>
</dbReference>
<evidence type="ECO:0000256" key="5">
    <source>
        <dbReference type="ARBA" id="ARBA00022840"/>
    </source>
</evidence>
<keyword evidence="7" id="KW-0234">DNA repair</keyword>
<keyword evidence="2" id="KW-0227">DNA damage</keyword>
<dbReference type="Gene3D" id="1.10.10.1390">
    <property type="entry name" value="ATP-dependent DNA helicase RecQ"/>
    <property type="match status" value="1"/>
</dbReference>
<accession>A0A2H0UKS2</accession>
<keyword evidence="8" id="KW-0413">Isomerase</keyword>
<evidence type="ECO:0000256" key="2">
    <source>
        <dbReference type="ARBA" id="ARBA00022763"/>
    </source>
</evidence>
<evidence type="ECO:0000256" key="1">
    <source>
        <dbReference type="ARBA" id="ARBA00022741"/>
    </source>
</evidence>
<dbReference type="InterPro" id="IPR049163">
    <property type="entry name" value="Pif1-like_2B_dom"/>
</dbReference>
<dbReference type="InterPro" id="IPR027417">
    <property type="entry name" value="P-loop_NTPase"/>
</dbReference>
<dbReference type="PANTHER" id="PTHR47642">
    <property type="entry name" value="ATP-DEPENDENT DNA HELICASE"/>
    <property type="match status" value="1"/>
</dbReference>
<comment type="caution">
    <text evidence="10">The sequence shown here is derived from an EMBL/GenBank/DDBJ whole genome shotgun (WGS) entry which is preliminary data.</text>
</comment>
<gene>
    <name evidence="10" type="ORF">COU11_02100</name>
</gene>
<dbReference type="CDD" id="cd18037">
    <property type="entry name" value="DEXSc_Pif1_like"/>
    <property type="match status" value="1"/>
</dbReference>
<keyword evidence="3" id="KW-0378">Hydrolase</keyword>
<dbReference type="GO" id="GO:0000723">
    <property type="term" value="P:telomere maintenance"/>
    <property type="evidence" value="ECO:0007669"/>
    <property type="project" value="InterPro"/>
</dbReference>
<keyword evidence="6" id="KW-0238">DNA-binding</keyword>
<protein>
    <submittedName>
        <fullName evidence="10">AAA family ATPase</fullName>
    </submittedName>
</protein>
<evidence type="ECO:0000313" key="10">
    <source>
        <dbReference type="EMBL" id="PIR87001.1"/>
    </source>
</evidence>
<dbReference type="Pfam" id="PF05970">
    <property type="entry name" value="PIF1"/>
    <property type="match status" value="1"/>
</dbReference>
<dbReference type="InterPro" id="IPR003593">
    <property type="entry name" value="AAA+_ATPase"/>
</dbReference>
<dbReference type="InterPro" id="IPR010285">
    <property type="entry name" value="DNA_helicase_pif1-like_DEAD"/>
</dbReference>
<keyword evidence="1" id="KW-0547">Nucleotide-binding</keyword>
<evidence type="ECO:0000256" key="3">
    <source>
        <dbReference type="ARBA" id="ARBA00022801"/>
    </source>
</evidence>
<dbReference type="Pfam" id="PF21530">
    <property type="entry name" value="Pif1_2B_dom"/>
    <property type="match status" value="1"/>
</dbReference>
<dbReference type="Proteomes" id="UP000229526">
    <property type="component" value="Unassembled WGS sequence"/>
</dbReference>
<feature type="domain" description="AAA+ ATPase" evidence="9">
    <location>
        <begin position="12"/>
        <end position="167"/>
    </location>
</feature>
<evidence type="ECO:0000256" key="8">
    <source>
        <dbReference type="ARBA" id="ARBA00023235"/>
    </source>
</evidence>
<dbReference type="GO" id="GO:0006281">
    <property type="term" value="P:DNA repair"/>
    <property type="evidence" value="ECO:0007669"/>
    <property type="project" value="InterPro"/>
</dbReference>
<dbReference type="AlphaFoldDB" id="A0A2H0UKS2"/>
<dbReference type="CDD" id="cd18809">
    <property type="entry name" value="SF1_C_RecD"/>
    <property type="match status" value="1"/>
</dbReference>
<proteinExistence type="predicted"/>
<dbReference type="GO" id="GO:0003678">
    <property type="term" value="F:DNA helicase activity"/>
    <property type="evidence" value="ECO:0007669"/>
    <property type="project" value="InterPro"/>
</dbReference>
<keyword evidence="4" id="KW-0347">Helicase</keyword>
<evidence type="ECO:0000313" key="11">
    <source>
        <dbReference type="Proteomes" id="UP000229526"/>
    </source>
</evidence>
<keyword evidence="5" id="KW-0067">ATP-binding</keyword>
<dbReference type="EMBL" id="PFBD01000020">
    <property type="protein sequence ID" value="PIR87001.1"/>
    <property type="molecule type" value="Genomic_DNA"/>
</dbReference>
<evidence type="ECO:0000256" key="4">
    <source>
        <dbReference type="ARBA" id="ARBA00022806"/>
    </source>
</evidence>
<evidence type="ECO:0000256" key="7">
    <source>
        <dbReference type="ARBA" id="ARBA00023204"/>
    </source>
</evidence>
<organism evidence="10 11">
    <name type="scientific">Candidatus Harrisonbacteria bacterium CG10_big_fil_rev_8_21_14_0_10_49_15</name>
    <dbReference type="NCBI Taxonomy" id="1974587"/>
    <lineage>
        <taxon>Bacteria</taxon>
        <taxon>Candidatus Harrisoniibacteriota</taxon>
    </lineage>
</organism>
<name>A0A2H0UKS2_9BACT</name>
<dbReference type="InterPro" id="IPR051055">
    <property type="entry name" value="PIF1_helicase"/>
</dbReference>
<dbReference type="SUPFAM" id="SSF52540">
    <property type="entry name" value="P-loop containing nucleoside triphosphate hydrolases"/>
    <property type="match status" value="2"/>
</dbReference>
<sequence>MTQEQALDLLKTGASVFLTGEPGSGKTHTVNEYVAYLRSCGVEPAITASTGIAATHIGGRTIHSWSGIGIASSLERGDLERIGRSRAVSARVKRAEVLIIDEVSMLAAGTLDMIDTVCRTLRADERPFGGLQVVLVGDFFQLPPISRGLADGAPFAFTAQAWAELAPTVCYLTEQWRQEDPEFLAVLKAIRSDSWDASHEELINSRVADSHDQQPDLPRLFTHNANVDNINARELSKLEADEKVFTMESSGADSFVQTLKRGCLSPEALALRVGAAVMCTKNSMEFGFSNGTLGTVTQFEPGSGHPIIQTRNGKEIVIEPAEWMIEEDGKIKGRIKQVPLRLAWAITIHKSQGMTMDGAVIDLSAAFEFGQGYVALSRVRELSGVHLLGYNERALQVHPEVLGQDIRFRRDSEDAAAQISTMDAAELKDHQEAFIKSCGGELPRPGVKAGRPAKLDTYEKTLALVQDGHLVSQIAQERGITEATVVAHLEKLKNRGEPLDLSKEYEEFDSGRLEKIAAAFEKCGLDEDGRRLLAPVRAKLGNSYGYDELRLARLLLF</sequence>
<dbReference type="Gene3D" id="3.40.50.300">
    <property type="entry name" value="P-loop containing nucleotide triphosphate hydrolases"/>
    <property type="match status" value="2"/>
</dbReference>
<reference evidence="11" key="1">
    <citation type="submission" date="2017-09" db="EMBL/GenBank/DDBJ databases">
        <title>Depth-based differentiation of microbial function through sediment-hosted aquifers and enrichment of novel symbionts in the deep terrestrial subsurface.</title>
        <authorList>
            <person name="Probst A.J."/>
            <person name="Ladd B."/>
            <person name="Jarett J.K."/>
            <person name="Geller-Mcgrath D.E."/>
            <person name="Sieber C.M.K."/>
            <person name="Emerson J.B."/>
            <person name="Anantharaman K."/>
            <person name="Thomas B.C."/>
            <person name="Malmstrom R."/>
            <person name="Stieglmeier M."/>
            <person name="Klingl A."/>
            <person name="Woyke T."/>
            <person name="Ryan C.M."/>
            <person name="Banfield J.F."/>
        </authorList>
    </citation>
    <scope>NUCLEOTIDE SEQUENCE [LARGE SCALE GENOMIC DNA]</scope>
</reference>
<dbReference type="SMART" id="SM00382">
    <property type="entry name" value="AAA"/>
    <property type="match status" value="1"/>
</dbReference>
<evidence type="ECO:0000256" key="6">
    <source>
        <dbReference type="ARBA" id="ARBA00023125"/>
    </source>
</evidence>
<dbReference type="Pfam" id="PF14493">
    <property type="entry name" value="HTH_40"/>
    <property type="match status" value="1"/>
</dbReference>